<reference evidence="2 3" key="1">
    <citation type="submission" date="2015-01" db="EMBL/GenBank/DDBJ databases">
        <title>Comparative genomics of the lactic acid bacteria isolated from the honey bee gut.</title>
        <authorList>
            <person name="Ellegaard K.M."/>
            <person name="Tamarit D."/>
            <person name="Javelind E."/>
            <person name="Olofsson T."/>
            <person name="Andersson S.G."/>
            <person name="Vasquez A."/>
        </authorList>
    </citation>
    <scope>NUCLEOTIDE SEQUENCE [LARGE SCALE GENOMIC DNA]</scope>
    <source>
        <strain evidence="2 3">Hma11</strain>
        <plasmid evidence="2">pHma11p1</plasmid>
    </source>
</reference>
<comment type="caution">
    <text evidence="2">The sequence shown here is derived from an EMBL/GenBank/DDBJ whole genome shotgun (WGS) entry which is preliminary data.</text>
</comment>
<dbReference type="PATRIC" id="fig|303541.3.peg.67"/>
<evidence type="ECO:0000313" key="2">
    <source>
        <dbReference type="EMBL" id="KJY59661.1"/>
    </source>
</evidence>
<protein>
    <submittedName>
        <fullName evidence="2">Uncharacterized protein</fullName>
    </submittedName>
</protein>
<geneLocation type="plasmid" evidence="2">
    <name>pHma11p1</name>
</geneLocation>
<keyword evidence="3" id="KW-1185">Reference proteome</keyword>
<keyword evidence="1" id="KW-0472">Membrane</keyword>
<dbReference type="AlphaFoldDB" id="A0A0F4LQ22"/>
<feature type="transmembrane region" description="Helical" evidence="1">
    <location>
        <begin position="67"/>
        <end position="86"/>
    </location>
</feature>
<name>A0A0F4LQ22_9LACO</name>
<dbReference type="Proteomes" id="UP000033682">
    <property type="component" value="Unassembled WGS sequence"/>
</dbReference>
<dbReference type="HOGENOM" id="CLU_1136887_0_0_9"/>
<sequence length="244" mass="28236">MTRFNKENVGMGILNGADKTLKGTYKAGQYKTYHAYRRAEKRANWIAGIAVLSLFVLPLVLFQVFAIDVAIILMTIYMLYIVNISYRSGQIKADSKAALNQIAANYRKKVKIKGWNIYDGVYDEDGESIEISFFKERSFINNVYRLIRGNSYTVPLEQDDFDVLKFFVEQQQKSNAFVVYTTMPLAVKNDFEKRGFELTEINNRYRNKPGRWDYAAATGFLVNALWHYPKTFKAYTLKVADLQK</sequence>
<keyword evidence="1" id="KW-1133">Transmembrane helix</keyword>
<organism evidence="2 3">
    <name type="scientific">Lactobacillus apis</name>
    <dbReference type="NCBI Taxonomy" id="303541"/>
    <lineage>
        <taxon>Bacteria</taxon>
        <taxon>Bacillati</taxon>
        <taxon>Bacillota</taxon>
        <taxon>Bacilli</taxon>
        <taxon>Lactobacillales</taxon>
        <taxon>Lactobacillaceae</taxon>
        <taxon>Lactobacillus</taxon>
    </lineage>
</organism>
<accession>A0A0F4LQ22</accession>
<keyword evidence="2" id="KW-0614">Plasmid</keyword>
<proteinExistence type="predicted"/>
<feature type="transmembrane region" description="Helical" evidence="1">
    <location>
        <begin position="43"/>
        <end position="61"/>
    </location>
</feature>
<evidence type="ECO:0000313" key="3">
    <source>
        <dbReference type="Proteomes" id="UP000033682"/>
    </source>
</evidence>
<keyword evidence="1" id="KW-0812">Transmembrane</keyword>
<gene>
    <name evidence="2" type="ORF">JF72_14940</name>
</gene>
<dbReference type="EMBL" id="JXLG01000016">
    <property type="protein sequence ID" value="KJY59661.1"/>
    <property type="molecule type" value="Genomic_DNA"/>
</dbReference>
<evidence type="ECO:0000256" key="1">
    <source>
        <dbReference type="SAM" id="Phobius"/>
    </source>
</evidence>